<name>A0A0D5LXG5_MAREN</name>
<dbReference type="PANTHER" id="PTHR30106">
    <property type="entry name" value="INNER MEMBRANE PROTEIN YEIH-RELATED"/>
    <property type="match status" value="1"/>
</dbReference>
<keyword evidence="4 7" id="KW-0812">Transmembrane</keyword>
<feature type="transmembrane region" description="Helical" evidence="7">
    <location>
        <begin position="21"/>
        <end position="39"/>
    </location>
</feature>
<evidence type="ECO:0000256" key="5">
    <source>
        <dbReference type="ARBA" id="ARBA00022989"/>
    </source>
</evidence>
<feature type="transmembrane region" description="Helical" evidence="7">
    <location>
        <begin position="138"/>
        <end position="158"/>
    </location>
</feature>
<keyword evidence="3" id="KW-1003">Cell membrane</keyword>
<comment type="similarity">
    <text evidence="2">Belongs to the UPF0324 family.</text>
</comment>
<dbReference type="InterPro" id="IPR018383">
    <property type="entry name" value="UPF0324_pro"/>
</dbReference>
<keyword evidence="6 7" id="KW-0472">Membrane</keyword>
<sequence length="352" mass="35829">MQIVSHAASEDDASLMQTLTRLVPGLLLAGLVSAAAFGLEALEVHLTGHKFIENLVLAILLGTAIRSVISLPAVFHHGIRFSEKFILEVAIVLLGASISVQALKAAGPALVIGIVATVALAIMISYAIGRGLGLHHKLATLVACGNSICGNSAIAAAAPVIDAEAEDVAAAIAFTAVLGVIMVLALPLALIGFGMTAPQYGVLSGLTVYAVPQVLAAAQPAGTIAVQTGTLVKLIRVMMLGPVLFTLGMAGRAAASSKGGAKVRLKHIAPWFIIGFAIMMALRSANLIPDDFVSPLAHTSNALTVIAMAALGLSVDIRSLGHAGGRVIATAVLSIGVLTAIAFSLIYLLQIA</sequence>
<dbReference type="Pfam" id="PF03601">
    <property type="entry name" value="Cons_hypoth698"/>
    <property type="match status" value="1"/>
</dbReference>
<dbReference type="PANTHER" id="PTHR30106:SF2">
    <property type="entry name" value="UPF0324 INNER MEMBRANE PROTEIN YEIH"/>
    <property type="match status" value="1"/>
</dbReference>
<dbReference type="KEGG" id="mey:TM49_11450"/>
<evidence type="ECO:0000256" key="3">
    <source>
        <dbReference type="ARBA" id="ARBA00022475"/>
    </source>
</evidence>
<accession>A0A0D5LXG5</accession>
<evidence type="ECO:0000256" key="1">
    <source>
        <dbReference type="ARBA" id="ARBA00004651"/>
    </source>
</evidence>
<keyword evidence="5 7" id="KW-1133">Transmembrane helix</keyword>
<dbReference type="PATRIC" id="fig|1486262.3.peg.2369"/>
<feature type="transmembrane region" description="Helical" evidence="7">
    <location>
        <begin position="109"/>
        <end position="129"/>
    </location>
</feature>
<evidence type="ECO:0000256" key="2">
    <source>
        <dbReference type="ARBA" id="ARBA00007977"/>
    </source>
</evidence>
<feature type="transmembrane region" description="Helical" evidence="7">
    <location>
        <begin position="85"/>
        <end position="103"/>
    </location>
</feature>
<proteinExistence type="inferred from homology"/>
<reference evidence="8 9" key="1">
    <citation type="journal article" date="2015" name="Genome Announc.">
        <title>Complete genome sequence of Martelella endophytica YC6887, which has antifungal activity associated with a halophyte.</title>
        <authorList>
            <person name="Khan A."/>
            <person name="Khan H."/>
            <person name="Chung E.J."/>
            <person name="Hossain M.T."/>
            <person name="Chung Y.R."/>
        </authorList>
    </citation>
    <scope>NUCLEOTIDE SEQUENCE [LARGE SCALE GENOMIC DNA]</scope>
    <source>
        <strain evidence="8">YC6887</strain>
    </source>
</reference>
<evidence type="ECO:0000256" key="7">
    <source>
        <dbReference type="SAM" id="Phobius"/>
    </source>
</evidence>
<feature type="transmembrane region" description="Helical" evidence="7">
    <location>
        <begin position="200"/>
        <end position="222"/>
    </location>
</feature>
<feature type="transmembrane region" description="Helical" evidence="7">
    <location>
        <begin position="297"/>
        <end position="315"/>
    </location>
</feature>
<feature type="transmembrane region" description="Helical" evidence="7">
    <location>
        <begin position="51"/>
        <end position="73"/>
    </location>
</feature>
<gene>
    <name evidence="8" type="ORF">TM49_11450</name>
</gene>
<feature type="transmembrane region" description="Helical" evidence="7">
    <location>
        <begin position="234"/>
        <end position="255"/>
    </location>
</feature>
<dbReference type="GO" id="GO:0005886">
    <property type="term" value="C:plasma membrane"/>
    <property type="evidence" value="ECO:0007669"/>
    <property type="project" value="UniProtKB-SubCell"/>
</dbReference>
<dbReference type="HOGENOM" id="CLU_033541_3_1_5"/>
<dbReference type="AlphaFoldDB" id="A0A0D5LXG5"/>
<comment type="subcellular location">
    <subcellularLocation>
        <location evidence="1">Cell membrane</location>
        <topology evidence="1">Multi-pass membrane protein</topology>
    </subcellularLocation>
</comment>
<evidence type="ECO:0000313" key="9">
    <source>
        <dbReference type="Proteomes" id="UP000032611"/>
    </source>
</evidence>
<protein>
    <submittedName>
        <fullName evidence="8">Membrane protein</fullName>
    </submittedName>
</protein>
<feature type="transmembrane region" description="Helical" evidence="7">
    <location>
        <begin position="267"/>
        <end position="285"/>
    </location>
</feature>
<dbReference type="RefSeq" id="WP_045685147.1">
    <property type="nucleotide sequence ID" value="NZ_CP010803.1"/>
</dbReference>
<evidence type="ECO:0000256" key="6">
    <source>
        <dbReference type="ARBA" id="ARBA00023136"/>
    </source>
</evidence>
<dbReference type="EMBL" id="CP010803">
    <property type="protein sequence ID" value="AJY48143.1"/>
    <property type="molecule type" value="Genomic_DNA"/>
</dbReference>
<feature type="transmembrane region" description="Helical" evidence="7">
    <location>
        <begin position="170"/>
        <end position="193"/>
    </location>
</feature>
<keyword evidence="9" id="KW-1185">Reference proteome</keyword>
<evidence type="ECO:0000313" key="8">
    <source>
        <dbReference type="EMBL" id="AJY48143.1"/>
    </source>
</evidence>
<evidence type="ECO:0000256" key="4">
    <source>
        <dbReference type="ARBA" id="ARBA00022692"/>
    </source>
</evidence>
<dbReference type="Proteomes" id="UP000032611">
    <property type="component" value="Chromosome"/>
</dbReference>
<organism evidence="8 9">
    <name type="scientific">Martelella endophytica</name>
    <dbReference type="NCBI Taxonomy" id="1486262"/>
    <lineage>
        <taxon>Bacteria</taxon>
        <taxon>Pseudomonadati</taxon>
        <taxon>Pseudomonadota</taxon>
        <taxon>Alphaproteobacteria</taxon>
        <taxon>Hyphomicrobiales</taxon>
        <taxon>Aurantimonadaceae</taxon>
        <taxon>Martelella</taxon>
    </lineage>
</organism>
<feature type="transmembrane region" description="Helical" evidence="7">
    <location>
        <begin position="327"/>
        <end position="349"/>
    </location>
</feature>